<name>A0A3S5BWZ1_9PLAT</name>
<reference evidence="1" key="1">
    <citation type="submission" date="2018-11" db="EMBL/GenBank/DDBJ databases">
        <authorList>
            <consortium name="Pathogen Informatics"/>
        </authorList>
    </citation>
    <scope>NUCLEOTIDE SEQUENCE</scope>
</reference>
<evidence type="ECO:0000313" key="2">
    <source>
        <dbReference type="Proteomes" id="UP000784294"/>
    </source>
</evidence>
<protein>
    <submittedName>
        <fullName evidence="1">Uncharacterized protein</fullName>
    </submittedName>
</protein>
<dbReference type="EMBL" id="CAAALY010055972">
    <property type="protein sequence ID" value="VEL22347.1"/>
    <property type="molecule type" value="Genomic_DNA"/>
</dbReference>
<accession>A0A3S5BWZ1</accession>
<organism evidence="1 2">
    <name type="scientific">Protopolystoma xenopodis</name>
    <dbReference type="NCBI Taxonomy" id="117903"/>
    <lineage>
        <taxon>Eukaryota</taxon>
        <taxon>Metazoa</taxon>
        <taxon>Spiralia</taxon>
        <taxon>Lophotrochozoa</taxon>
        <taxon>Platyhelminthes</taxon>
        <taxon>Monogenea</taxon>
        <taxon>Polyopisthocotylea</taxon>
        <taxon>Polystomatidea</taxon>
        <taxon>Polystomatidae</taxon>
        <taxon>Protopolystoma</taxon>
    </lineage>
</organism>
<evidence type="ECO:0000313" key="1">
    <source>
        <dbReference type="EMBL" id="VEL22347.1"/>
    </source>
</evidence>
<keyword evidence="2" id="KW-1185">Reference proteome</keyword>
<proteinExistence type="predicted"/>
<dbReference type="Proteomes" id="UP000784294">
    <property type="component" value="Unassembled WGS sequence"/>
</dbReference>
<gene>
    <name evidence="1" type="ORF">PXEA_LOCUS15787</name>
</gene>
<comment type="caution">
    <text evidence="1">The sequence shown here is derived from an EMBL/GenBank/DDBJ whole genome shotgun (WGS) entry which is preliminary data.</text>
</comment>
<sequence length="82" mass="8840">MATGRFSSPRVPLLEGVSGALCSTRLEPDKSGIRARRATKCGYHSKCGRREKRGKCTFECFLVYPAGGEGGSMRGCDLLQPS</sequence>
<dbReference type="AlphaFoldDB" id="A0A3S5BWZ1"/>